<evidence type="ECO:0000313" key="1">
    <source>
        <dbReference type="EMBL" id="GLB41462.1"/>
    </source>
</evidence>
<gene>
    <name evidence="1" type="ORF">LshimejAT787_1000620</name>
</gene>
<reference evidence="1" key="1">
    <citation type="submission" date="2022-07" db="EMBL/GenBank/DDBJ databases">
        <title>The genome of Lyophyllum shimeji provides insight into the initial evolution of ectomycorrhizal fungal genome.</title>
        <authorList>
            <person name="Kobayashi Y."/>
            <person name="Shibata T."/>
            <person name="Hirakawa H."/>
            <person name="Shigenobu S."/>
            <person name="Nishiyama T."/>
            <person name="Yamada A."/>
            <person name="Hasebe M."/>
            <person name="Kawaguchi M."/>
        </authorList>
    </citation>
    <scope>NUCLEOTIDE SEQUENCE</scope>
    <source>
        <strain evidence="1">AT787</strain>
    </source>
</reference>
<proteinExistence type="predicted"/>
<protein>
    <submittedName>
        <fullName evidence="1">Uncharacterized protein</fullName>
    </submittedName>
</protein>
<evidence type="ECO:0000313" key="2">
    <source>
        <dbReference type="Proteomes" id="UP001063166"/>
    </source>
</evidence>
<sequence length="220" mass="23990">MPYPVLLGLKWLKQHNPSVDWARGHLSLSCCGANQDFPVTAFGRGYSLVTPGARSDSPLVGSVGLGQRLNNKPPSAIMKVLAAHRAKAPPPFLNYTSANAGSTASILRPPIRNGLSHAELKSIWSCPPPPTFSSRNKPLHIACVSPQRFRKYAKTQPASLIWYTSNDELEVHINALSLPPSNRVDPEMPPPEPPPFHFDHRTASPGAKDNILVKNSLMKL</sequence>
<name>A0A9P3PUB2_LYOSH</name>
<dbReference type="Proteomes" id="UP001063166">
    <property type="component" value="Unassembled WGS sequence"/>
</dbReference>
<accession>A0A9P3PUB2</accession>
<organism evidence="1 2">
    <name type="scientific">Lyophyllum shimeji</name>
    <name type="common">Hon-shimeji</name>
    <name type="synonym">Tricholoma shimeji</name>
    <dbReference type="NCBI Taxonomy" id="47721"/>
    <lineage>
        <taxon>Eukaryota</taxon>
        <taxon>Fungi</taxon>
        <taxon>Dikarya</taxon>
        <taxon>Basidiomycota</taxon>
        <taxon>Agaricomycotina</taxon>
        <taxon>Agaricomycetes</taxon>
        <taxon>Agaricomycetidae</taxon>
        <taxon>Agaricales</taxon>
        <taxon>Tricholomatineae</taxon>
        <taxon>Lyophyllaceae</taxon>
        <taxon>Lyophyllum</taxon>
    </lineage>
</organism>
<dbReference type="OrthoDB" id="128646at2759"/>
<keyword evidence="2" id="KW-1185">Reference proteome</keyword>
<dbReference type="EMBL" id="BRPK01000010">
    <property type="protein sequence ID" value="GLB41462.1"/>
    <property type="molecule type" value="Genomic_DNA"/>
</dbReference>
<comment type="caution">
    <text evidence="1">The sequence shown here is derived from an EMBL/GenBank/DDBJ whole genome shotgun (WGS) entry which is preliminary data.</text>
</comment>
<dbReference type="AlphaFoldDB" id="A0A9P3PUB2"/>